<dbReference type="PROSITE" id="PS51257">
    <property type="entry name" value="PROKAR_LIPOPROTEIN"/>
    <property type="match status" value="1"/>
</dbReference>
<sequence>MKKIHTKLILMAAMVVTMTFTSCDGYLDVTPSDAVDSDEAITNLEDAQIALNGAYYGLITNTYYGNDFIARAEVGGEDVQTLSLGKRTENYYRFMYRQNTSPSGLWSIPYKVINRINVLLGAIESGVIPASDELNQVKGEALALRALCHFDLLLTYGTPYLKDNGASLGVPLVDKVLLPNELPSRSTVAQGYTMVLKDLEDSKGLMSENVVNGHFNRWAAKALLARVNLHKGDYDAAYNNAKDVVENGPYKLIENENYVASWLEDFTSESVFELEITSLASGNRELFGYVAHPTGYAAVIGTQDFINLLNEDPKDVRLGLLQTDSEGKKRFINKYPGRAGAIAVNNIRVIRLSDVYLMAAEAALRKSSIDQTTADNCLNDIVKRANPNAPKVTATIDLILKERRKELVMEGHRLHDILRLGLSVTRTGGDHFLNKVDLVTVTWDDYRSIMPIPQAEIDANPNIRDQQNPGYE</sequence>
<comment type="caution">
    <text evidence="9">The sequence shown here is derived from an EMBL/GenBank/DDBJ whole genome shotgun (WGS) entry which is preliminary data.</text>
</comment>
<feature type="signal peptide" evidence="6">
    <location>
        <begin position="1"/>
        <end position="22"/>
    </location>
</feature>
<feature type="domain" description="SusD-like N-terminal" evidence="8">
    <location>
        <begin position="86"/>
        <end position="229"/>
    </location>
</feature>
<protein>
    <submittedName>
        <fullName evidence="9">SusD family protein</fullName>
    </submittedName>
</protein>
<dbReference type="InterPro" id="IPR012944">
    <property type="entry name" value="SusD_RagB_dom"/>
</dbReference>
<evidence type="ECO:0000256" key="6">
    <source>
        <dbReference type="SAM" id="SignalP"/>
    </source>
</evidence>
<evidence type="ECO:0000256" key="2">
    <source>
        <dbReference type="ARBA" id="ARBA00006275"/>
    </source>
</evidence>
<dbReference type="Proteomes" id="UP000003416">
    <property type="component" value="Unassembled WGS sequence"/>
</dbReference>
<dbReference type="Pfam" id="PF14322">
    <property type="entry name" value="SusD-like_3"/>
    <property type="match status" value="1"/>
</dbReference>
<dbReference type="InterPro" id="IPR033985">
    <property type="entry name" value="SusD-like_N"/>
</dbReference>
<dbReference type="HOGENOM" id="CLU_015553_3_5_10"/>
<dbReference type="eggNOG" id="COG3193">
    <property type="taxonomic scope" value="Bacteria"/>
</dbReference>
<evidence type="ECO:0000256" key="1">
    <source>
        <dbReference type="ARBA" id="ARBA00004442"/>
    </source>
</evidence>
<reference evidence="9 10" key="1">
    <citation type="submission" date="2011-02" db="EMBL/GenBank/DDBJ databases">
        <authorList>
            <person name="Weinstock G."/>
            <person name="Sodergren E."/>
            <person name="Clifton S."/>
            <person name="Fulton L."/>
            <person name="Fulton B."/>
            <person name="Courtney L."/>
            <person name="Fronick C."/>
            <person name="Harrison M."/>
            <person name="Strong C."/>
            <person name="Farmer C."/>
            <person name="Delahaunty K."/>
            <person name="Markovic C."/>
            <person name="Hall O."/>
            <person name="Minx P."/>
            <person name="Tomlinson C."/>
            <person name="Mitreva M."/>
            <person name="Hou S."/>
            <person name="Chen J."/>
            <person name="Wollam A."/>
            <person name="Pepin K.H."/>
            <person name="Johnson M."/>
            <person name="Bhonagiri V."/>
            <person name="Zhang X."/>
            <person name="Suruliraj S."/>
            <person name="Warren W."/>
            <person name="Chinwalla A."/>
            <person name="Mardis E.R."/>
            <person name="Wilson R.K."/>
        </authorList>
    </citation>
    <scope>NUCLEOTIDE SEQUENCE [LARGE SCALE GENOMIC DNA]</scope>
    <source>
        <strain evidence="9 10">YIT 12057</strain>
    </source>
</reference>
<dbReference type="InterPro" id="IPR011990">
    <property type="entry name" value="TPR-like_helical_dom_sf"/>
</dbReference>
<dbReference type="SUPFAM" id="SSF48452">
    <property type="entry name" value="TPR-like"/>
    <property type="match status" value="1"/>
</dbReference>
<dbReference type="EMBL" id="AFBN01000025">
    <property type="protein sequence ID" value="EGF58113.1"/>
    <property type="molecule type" value="Genomic_DNA"/>
</dbReference>
<evidence type="ECO:0000256" key="5">
    <source>
        <dbReference type="ARBA" id="ARBA00023237"/>
    </source>
</evidence>
<evidence type="ECO:0000259" key="8">
    <source>
        <dbReference type="Pfam" id="PF14322"/>
    </source>
</evidence>
<accession>F3PRR2</accession>
<keyword evidence="5" id="KW-0998">Cell outer membrane</keyword>
<evidence type="ECO:0000259" key="7">
    <source>
        <dbReference type="Pfam" id="PF07980"/>
    </source>
</evidence>
<feature type="domain" description="RagB/SusD" evidence="7">
    <location>
        <begin position="344"/>
        <end position="471"/>
    </location>
</feature>
<evidence type="ECO:0000313" key="10">
    <source>
        <dbReference type="Proteomes" id="UP000003416"/>
    </source>
</evidence>
<dbReference type="RefSeq" id="WP_009124641.1">
    <property type="nucleotide sequence ID" value="NZ_GL882623.1"/>
</dbReference>
<dbReference type="STRING" id="763034.HMPREF9446_01414"/>
<dbReference type="CDD" id="cd08977">
    <property type="entry name" value="SusD"/>
    <property type="match status" value="1"/>
</dbReference>
<dbReference type="Gene3D" id="1.25.40.390">
    <property type="match status" value="1"/>
</dbReference>
<organism evidence="9 10">
    <name type="scientific">Bacteroides fluxus YIT 12057</name>
    <dbReference type="NCBI Taxonomy" id="763034"/>
    <lineage>
        <taxon>Bacteria</taxon>
        <taxon>Pseudomonadati</taxon>
        <taxon>Bacteroidota</taxon>
        <taxon>Bacteroidia</taxon>
        <taxon>Bacteroidales</taxon>
        <taxon>Bacteroidaceae</taxon>
        <taxon>Bacteroides</taxon>
    </lineage>
</organism>
<dbReference type="Gene3D" id="2.20.20.130">
    <property type="match status" value="1"/>
</dbReference>
<evidence type="ECO:0000256" key="4">
    <source>
        <dbReference type="ARBA" id="ARBA00023136"/>
    </source>
</evidence>
<name>F3PRR2_9BACE</name>
<feature type="chain" id="PRO_5003301734" evidence="6">
    <location>
        <begin position="23"/>
        <end position="472"/>
    </location>
</feature>
<comment type="subcellular location">
    <subcellularLocation>
        <location evidence="1">Cell outer membrane</location>
    </subcellularLocation>
</comment>
<dbReference type="GO" id="GO:0009279">
    <property type="term" value="C:cell outer membrane"/>
    <property type="evidence" value="ECO:0007669"/>
    <property type="project" value="UniProtKB-SubCell"/>
</dbReference>
<keyword evidence="4" id="KW-0472">Membrane</keyword>
<keyword evidence="10" id="KW-1185">Reference proteome</keyword>
<proteinExistence type="inferred from homology"/>
<evidence type="ECO:0000313" key="9">
    <source>
        <dbReference type="EMBL" id="EGF58113.1"/>
    </source>
</evidence>
<gene>
    <name evidence="9" type="ORF">HMPREF9446_01414</name>
</gene>
<comment type="similarity">
    <text evidence="2">Belongs to the SusD family.</text>
</comment>
<keyword evidence="3 6" id="KW-0732">Signal</keyword>
<evidence type="ECO:0000256" key="3">
    <source>
        <dbReference type="ARBA" id="ARBA00022729"/>
    </source>
</evidence>
<dbReference type="Gene3D" id="1.25.40.900">
    <property type="match status" value="1"/>
</dbReference>
<dbReference type="GeneID" id="86049090"/>
<dbReference type="AlphaFoldDB" id="F3PRR2"/>
<dbReference type="Pfam" id="PF07980">
    <property type="entry name" value="SusD_RagB"/>
    <property type="match status" value="1"/>
</dbReference>